<evidence type="ECO:0000256" key="5">
    <source>
        <dbReference type="ARBA" id="ARBA00022801"/>
    </source>
</evidence>
<evidence type="ECO:0000256" key="7">
    <source>
        <dbReference type="ARBA" id="ARBA00022833"/>
    </source>
</evidence>
<evidence type="ECO:0000256" key="9">
    <source>
        <dbReference type="ARBA" id="ARBA00023125"/>
    </source>
</evidence>
<dbReference type="CDD" id="cd18804">
    <property type="entry name" value="SF2_C_priA"/>
    <property type="match status" value="1"/>
</dbReference>
<dbReference type="InterPro" id="IPR042115">
    <property type="entry name" value="PriA_3primeBD_sf"/>
</dbReference>
<dbReference type="CDD" id="cd17929">
    <property type="entry name" value="DEXHc_priA"/>
    <property type="match status" value="1"/>
</dbReference>
<proteinExistence type="inferred from homology"/>
<feature type="binding site" evidence="11">
    <location>
        <position position="450"/>
    </location>
    <ligand>
        <name>Zn(2+)</name>
        <dbReference type="ChEBI" id="CHEBI:29105"/>
        <label>2</label>
    </ligand>
</feature>
<evidence type="ECO:0000256" key="6">
    <source>
        <dbReference type="ARBA" id="ARBA00022806"/>
    </source>
</evidence>
<organism evidence="14 15">
    <name type="scientific">Sarcina ventriculi</name>
    <name type="common">Clostridium ventriculi</name>
    <dbReference type="NCBI Taxonomy" id="1267"/>
    <lineage>
        <taxon>Bacteria</taxon>
        <taxon>Bacillati</taxon>
        <taxon>Bacillota</taxon>
        <taxon>Clostridia</taxon>
        <taxon>Eubacteriales</taxon>
        <taxon>Clostridiaceae</taxon>
        <taxon>Sarcina</taxon>
    </lineage>
</organism>
<dbReference type="PROSITE" id="PS51192">
    <property type="entry name" value="HELICASE_ATP_BIND_1"/>
    <property type="match status" value="1"/>
</dbReference>
<dbReference type="Pfam" id="PF18074">
    <property type="entry name" value="PriA_C"/>
    <property type="match status" value="1"/>
</dbReference>
<comment type="function">
    <text evidence="11">Initiates the restart of stalled replication forks, which reloads the replicative helicase on sites other than the origin of replication. Recognizes and binds to abandoned replication forks and remodels them to uncover a helicase loading site. Promotes assembly of the primosome at these replication forks.</text>
</comment>
<protein>
    <recommendedName>
        <fullName evidence="11">Replication restart protein PriA</fullName>
    </recommendedName>
    <alternativeName>
        <fullName evidence="11">ATP-dependent DNA helicase PriA</fullName>
        <ecNumber evidence="11">5.6.2.4</ecNumber>
    </alternativeName>
    <alternativeName>
        <fullName evidence="11">DNA 3'-5' helicase PriA</fullName>
    </alternativeName>
</protein>
<dbReference type="InterPro" id="IPR040498">
    <property type="entry name" value="PriA_CRR"/>
</dbReference>
<keyword evidence="3 11" id="KW-0479">Metal-binding</keyword>
<dbReference type="NCBIfam" id="NF004066">
    <property type="entry name" value="PRK05580.1-3"/>
    <property type="match status" value="1"/>
</dbReference>
<keyword evidence="10 11" id="KW-0413">Isomerase</keyword>
<feature type="domain" description="Helicase C-terminal" evidence="13">
    <location>
        <begin position="472"/>
        <end position="640"/>
    </location>
</feature>
<dbReference type="GO" id="GO:0016787">
    <property type="term" value="F:hydrolase activity"/>
    <property type="evidence" value="ECO:0007669"/>
    <property type="project" value="UniProtKB-KW"/>
</dbReference>
<keyword evidence="2 11" id="KW-0235">DNA replication</keyword>
<dbReference type="Proteomes" id="UP000095488">
    <property type="component" value="Unassembled WGS sequence"/>
</dbReference>
<dbReference type="PANTHER" id="PTHR30580:SF0">
    <property type="entry name" value="PRIMOSOMAL PROTEIN N"/>
    <property type="match status" value="1"/>
</dbReference>
<evidence type="ECO:0000256" key="3">
    <source>
        <dbReference type="ARBA" id="ARBA00022723"/>
    </source>
</evidence>
<dbReference type="InterPro" id="IPR001650">
    <property type="entry name" value="Helicase_C-like"/>
</dbReference>
<feature type="binding site" evidence="11">
    <location>
        <position position="438"/>
    </location>
    <ligand>
        <name>Zn(2+)</name>
        <dbReference type="ChEBI" id="CHEBI:29105"/>
        <label>1</label>
    </ligand>
</feature>
<feature type="binding site" evidence="11">
    <location>
        <position position="480"/>
    </location>
    <ligand>
        <name>Zn(2+)</name>
        <dbReference type="ChEBI" id="CHEBI:29105"/>
        <label>1</label>
    </ligand>
</feature>
<evidence type="ECO:0000313" key="15">
    <source>
        <dbReference type="Proteomes" id="UP000095488"/>
    </source>
</evidence>
<evidence type="ECO:0000256" key="10">
    <source>
        <dbReference type="ARBA" id="ARBA00023235"/>
    </source>
</evidence>
<comment type="cofactor">
    <cofactor evidence="11">
        <name>Zn(2+)</name>
        <dbReference type="ChEBI" id="CHEBI:29105"/>
    </cofactor>
    <text evidence="11">Binds 2 zinc ions per subunit.</text>
</comment>
<gene>
    <name evidence="11 14" type="primary">priA</name>
    <name evidence="14" type="ORF">ERS852473_00316</name>
</gene>
<keyword evidence="15" id="KW-1185">Reference proteome</keyword>
<feature type="binding site" evidence="11">
    <location>
        <position position="467"/>
    </location>
    <ligand>
        <name>Zn(2+)</name>
        <dbReference type="ChEBI" id="CHEBI:29105"/>
        <label>2</label>
    </ligand>
</feature>
<dbReference type="SMART" id="SM00487">
    <property type="entry name" value="DEXDc"/>
    <property type="match status" value="1"/>
</dbReference>
<evidence type="ECO:0000259" key="13">
    <source>
        <dbReference type="PROSITE" id="PS51194"/>
    </source>
</evidence>
<dbReference type="SUPFAM" id="SSF52540">
    <property type="entry name" value="P-loop containing nucleoside triphosphate hydrolases"/>
    <property type="match status" value="1"/>
</dbReference>
<dbReference type="Pfam" id="PF18319">
    <property type="entry name" value="Zn_ribbon_PriA"/>
    <property type="match status" value="1"/>
</dbReference>
<evidence type="ECO:0000256" key="2">
    <source>
        <dbReference type="ARBA" id="ARBA00022705"/>
    </source>
</evidence>
<dbReference type="EC" id="5.6.2.4" evidence="11"/>
<evidence type="ECO:0000259" key="12">
    <source>
        <dbReference type="PROSITE" id="PS51192"/>
    </source>
</evidence>
<reference evidence="14 15" key="1">
    <citation type="submission" date="2015-09" db="EMBL/GenBank/DDBJ databases">
        <authorList>
            <consortium name="Pathogen Informatics"/>
        </authorList>
    </citation>
    <scope>NUCLEOTIDE SEQUENCE [LARGE SCALE GENOMIC DNA]</scope>
    <source>
        <strain evidence="14 15">2789STDY5834858</strain>
    </source>
</reference>
<evidence type="ECO:0000256" key="8">
    <source>
        <dbReference type="ARBA" id="ARBA00022840"/>
    </source>
</evidence>
<dbReference type="InterPro" id="IPR011545">
    <property type="entry name" value="DEAD/DEAH_box_helicase_dom"/>
</dbReference>
<dbReference type="NCBIfam" id="TIGR00595">
    <property type="entry name" value="priA"/>
    <property type="match status" value="1"/>
</dbReference>
<keyword evidence="7 11" id="KW-0862">Zinc</keyword>
<name>A0ABM9ULX5_SARVE</name>
<feature type="binding site" evidence="11">
    <location>
        <position position="441"/>
    </location>
    <ligand>
        <name>Zn(2+)</name>
        <dbReference type="ChEBI" id="CHEBI:29105"/>
        <label>1</label>
    </ligand>
</feature>
<feature type="binding site" evidence="11">
    <location>
        <position position="447"/>
    </location>
    <ligand>
        <name>Zn(2+)</name>
        <dbReference type="ChEBI" id="CHEBI:29105"/>
        <label>2</label>
    </ligand>
</feature>
<dbReference type="InterPro" id="IPR041236">
    <property type="entry name" value="PriA_C"/>
</dbReference>
<keyword evidence="9 11" id="KW-0238">DNA-binding</keyword>
<dbReference type="InterPro" id="IPR041222">
    <property type="entry name" value="PriA_3primeBD"/>
</dbReference>
<sequence length="733" mass="84762">MYNFAQVIINSDALQVDKPFTYKIRPEMREKIKIGYRVLVCFGAGNKKVEGFVIGLLNDVYEKKSNIRYKYITKLCDEEALLTEDDFKIVNFLREKYMCKYIDAIRILIPYRIMGGNTTKTKSVVFFSKEIDNMTLQQKEALNHIKKYSGKFNKIELTTKTNISAYMINKLIKLGALEIKEIDISRIVNREFPVYPPKKLNEEQINAYDKILDTKKSVSLLNGVTGSGKTEVYMNLVSYMLLLDKTCLILVPEISLTPQMIERFKGRFGNDVAVFHSKLSTGERYDQWYRVKNREVSLVVGTRSALFLPFKDLGLIIVDEEHDRSYKSDMNPKYNTIEVCEFFAKIKGCKVVLGSATPSIESFYKALNGEYELVMINKRANNKKLPSVELVDMREELKNNNKSIFSRKLFEKINDRLNKNEQIILFLNRRGFSTFVSCRSCGYVFKCENCDISMTYHNNGYLVCHYCGRREKIKTTCPKCGSSYVKYFGAGTEKVQEIVKKYFPNARVLRLDVDTTRRKNSYEAIYNSFKNKEADILIGTQMVTKGFDFENVTLVGVITADMALNLPDYRSSERTFQMLTQVSGRAGRGEKSGEVIIQTYSPQNYAIYLAKDSDYNEFFKREIVIRKSLDYPPFSKILIINMAGESEKKIEIFSKKLKKSLQMVLKGHDEVHIYNPGACPISKINNIYRWQMMIKGNFSDIITDKIKKNVYENTKNIYNEIRVSLDINPNSLM</sequence>
<dbReference type="Gene3D" id="3.40.1440.60">
    <property type="entry name" value="PriA, 3(prime) DNA-binding domain"/>
    <property type="match status" value="1"/>
</dbReference>
<dbReference type="InterPro" id="IPR014001">
    <property type="entry name" value="Helicase_ATP-bd"/>
</dbReference>
<evidence type="ECO:0000256" key="4">
    <source>
        <dbReference type="ARBA" id="ARBA00022741"/>
    </source>
</evidence>
<comment type="catalytic activity">
    <reaction evidence="11">
        <text>Couples ATP hydrolysis with the unwinding of duplex DNA by translocating in the 3'-5' direction.</text>
        <dbReference type="EC" id="5.6.2.4"/>
    </reaction>
</comment>
<comment type="subunit">
    <text evidence="11">Component of the replication restart primosome.</text>
</comment>
<keyword evidence="5 11" id="KW-0378">Hydrolase</keyword>
<comment type="caution">
    <text evidence="14">The sequence shown here is derived from an EMBL/GenBank/DDBJ whole genome shotgun (WGS) entry which is preliminary data.</text>
</comment>
<keyword evidence="8 11" id="KW-0067">ATP-binding</keyword>
<dbReference type="PANTHER" id="PTHR30580">
    <property type="entry name" value="PRIMOSOMAL PROTEIN N"/>
    <property type="match status" value="1"/>
</dbReference>
<feature type="domain" description="Helicase ATP-binding" evidence="12">
    <location>
        <begin position="210"/>
        <end position="376"/>
    </location>
</feature>
<dbReference type="SMART" id="SM00490">
    <property type="entry name" value="HELICc"/>
    <property type="match status" value="1"/>
</dbReference>
<keyword evidence="1 11" id="KW-0639">Primosome</keyword>
<keyword evidence="6 11" id="KW-0347">Helicase</keyword>
<dbReference type="InterPro" id="IPR027417">
    <property type="entry name" value="P-loop_NTPase"/>
</dbReference>
<accession>A0ABM9ULX5</accession>
<feature type="binding site" evidence="11">
    <location>
        <position position="464"/>
    </location>
    <ligand>
        <name>Zn(2+)</name>
        <dbReference type="ChEBI" id="CHEBI:29105"/>
        <label>2</label>
    </ligand>
</feature>
<dbReference type="HAMAP" id="MF_00983">
    <property type="entry name" value="PriA"/>
    <property type="match status" value="1"/>
</dbReference>
<evidence type="ECO:0000256" key="11">
    <source>
        <dbReference type="HAMAP-Rule" id="MF_00983"/>
    </source>
</evidence>
<evidence type="ECO:0000313" key="14">
    <source>
        <dbReference type="EMBL" id="CUN49137.1"/>
    </source>
</evidence>
<dbReference type="Pfam" id="PF00271">
    <property type="entry name" value="Helicase_C"/>
    <property type="match status" value="1"/>
</dbReference>
<dbReference type="EMBL" id="CYZR01000001">
    <property type="protein sequence ID" value="CUN49137.1"/>
    <property type="molecule type" value="Genomic_DNA"/>
</dbReference>
<keyword evidence="4 11" id="KW-0547">Nucleotide-binding</keyword>
<feature type="binding site" evidence="11">
    <location>
        <position position="477"/>
    </location>
    <ligand>
        <name>Zn(2+)</name>
        <dbReference type="ChEBI" id="CHEBI:29105"/>
        <label>1</label>
    </ligand>
</feature>
<dbReference type="PROSITE" id="PS51194">
    <property type="entry name" value="HELICASE_CTER"/>
    <property type="match status" value="1"/>
</dbReference>
<dbReference type="Gene3D" id="3.40.50.300">
    <property type="entry name" value="P-loop containing nucleotide triphosphate hydrolases"/>
    <property type="match status" value="2"/>
</dbReference>
<evidence type="ECO:0000256" key="1">
    <source>
        <dbReference type="ARBA" id="ARBA00022515"/>
    </source>
</evidence>
<comment type="catalytic activity">
    <reaction evidence="11">
        <text>ATP + H2O = ADP + phosphate + H(+)</text>
        <dbReference type="Rhea" id="RHEA:13065"/>
        <dbReference type="ChEBI" id="CHEBI:15377"/>
        <dbReference type="ChEBI" id="CHEBI:15378"/>
        <dbReference type="ChEBI" id="CHEBI:30616"/>
        <dbReference type="ChEBI" id="CHEBI:43474"/>
        <dbReference type="ChEBI" id="CHEBI:456216"/>
        <dbReference type="EC" id="5.6.2.4"/>
    </reaction>
</comment>
<comment type="similarity">
    <text evidence="11">Belongs to the helicase family. PriA subfamily.</text>
</comment>
<dbReference type="Pfam" id="PF00270">
    <property type="entry name" value="DEAD"/>
    <property type="match status" value="1"/>
</dbReference>
<dbReference type="Pfam" id="PF17764">
    <property type="entry name" value="PriA_3primeBD"/>
    <property type="match status" value="1"/>
</dbReference>
<dbReference type="InterPro" id="IPR005259">
    <property type="entry name" value="PriA"/>
</dbReference>
<dbReference type="RefSeq" id="WP_055257209.1">
    <property type="nucleotide sequence ID" value="NZ_CABIXL010000001.1"/>
</dbReference>